<evidence type="ECO:0000256" key="3">
    <source>
        <dbReference type="ARBA" id="ARBA00022759"/>
    </source>
</evidence>
<dbReference type="RefSeq" id="WP_218111136.1">
    <property type="nucleotide sequence ID" value="NZ_CP065383.1"/>
</dbReference>
<keyword evidence="5 9" id="KW-0460">Magnesium</keyword>
<dbReference type="CDD" id="cd09722">
    <property type="entry name" value="Cas1_I-B"/>
    <property type="match status" value="1"/>
</dbReference>
<feature type="binding site" evidence="9">
    <location>
        <position position="156"/>
    </location>
    <ligand>
        <name>Mn(2+)</name>
        <dbReference type="ChEBI" id="CHEBI:29035"/>
    </ligand>
</feature>
<dbReference type="Gene3D" id="3.100.10.20">
    <property type="entry name" value="CRISPR-associated endonuclease Cas1, N-terminal domain"/>
    <property type="match status" value="1"/>
</dbReference>
<dbReference type="GO" id="GO:0051607">
    <property type="term" value="P:defense response to virus"/>
    <property type="evidence" value="ECO:0007669"/>
    <property type="project" value="UniProtKB-UniRule"/>
</dbReference>
<evidence type="ECO:0000256" key="9">
    <source>
        <dbReference type="HAMAP-Rule" id="MF_01470"/>
    </source>
</evidence>
<reference evidence="10 11" key="1">
    <citation type="journal article" date="2021" name="Nat. Commun.">
        <title>Isolation of a member of the candidate phylum Atribacteria reveals a unique cell membrane structure.</title>
        <authorList>
            <person name="Taiki K."/>
            <person name="Nobu M.K."/>
            <person name="Kusada H."/>
            <person name="Meng X.-Y."/>
            <person name="Hosoki N."/>
            <person name="Uematsu K."/>
            <person name="Yoshioka H."/>
            <person name="Kamagata Y."/>
            <person name="Tamaki H."/>
        </authorList>
    </citation>
    <scope>NUCLEOTIDE SEQUENCE [LARGE SCALE GENOMIC DNA]</scope>
    <source>
        <strain evidence="10 11">RT761</strain>
    </source>
</reference>
<comment type="subunit">
    <text evidence="9">Homodimer, forms a heterotetramer with a Cas2 homodimer.</text>
</comment>
<keyword evidence="8 9" id="KW-0464">Manganese</keyword>
<dbReference type="KEGG" id="alam:RT761_01860"/>
<proteinExistence type="inferred from homology"/>
<dbReference type="HAMAP" id="MF_01470">
    <property type="entry name" value="Cas1"/>
    <property type="match status" value="1"/>
</dbReference>
<evidence type="ECO:0000256" key="7">
    <source>
        <dbReference type="ARBA" id="ARBA00023125"/>
    </source>
</evidence>
<evidence type="ECO:0000256" key="8">
    <source>
        <dbReference type="ARBA" id="ARBA00023211"/>
    </source>
</evidence>
<dbReference type="InterPro" id="IPR042206">
    <property type="entry name" value="CRISPR-assoc_Cas1_C"/>
</dbReference>
<dbReference type="NCBIfam" id="TIGR00287">
    <property type="entry name" value="cas1"/>
    <property type="match status" value="1"/>
</dbReference>
<dbReference type="AlphaFoldDB" id="A0A7T1AMJ1"/>
<keyword evidence="1 9" id="KW-0540">Nuclease</keyword>
<evidence type="ECO:0000256" key="5">
    <source>
        <dbReference type="ARBA" id="ARBA00022842"/>
    </source>
</evidence>
<keyword evidence="2 9" id="KW-0479">Metal-binding</keyword>
<name>A0A7T1AMJ1_ATRLM</name>
<protein>
    <recommendedName>
        <fullName evidence="9">CRISPR-associated endonuclease Cas1</fullName>
        <ecNumber evidence="9">3.1.-.-</ecNumber>
    </recommendedName>
</protein>
<dbReference type="GO" id="GO:0003677">
    <property type="term" value="F:DNA binding"/>
    <property type="evidence" value="ECO:0007669"/>
    <property type="project" value="UniProtKB-KW"/>
</dbReference>
<dbReference type="EMBL" id="CP065383">
    <property type="protein sequence ID" value="QPM68638.1"/>
    <property type="molecule type" value="Genomic_DNA"/>
</dbReference>
<dbReference type="GO" id="GO:0016787">
    <property type="term" value="F:hydrolase activity"/>
    <property type="evidence" value="ECO:0007669"/>
    <property type="project" value="UniProtKB-KW"/>
</dbReference>
<organism evidence="10 11">
    <name type="scientific">Atribacter laminatus</name>
    <dbReference type="NCBI Taxonomy" id="2847778"/>
    <lineage>
        <taxon>Bacteria</taxon>
        <taxon>Pseudomonadati</taxon>
        <taxon>Atribacterota</taxon>
        <taxon>Atribacteria</taxon>
        <taxon>Atribacterales</taxon>
        <taxon>Atribacteraceae</taxon>
        <taxon>Atribacter</taxon>
    </lineage>
</organism>
<dbReference type="GO" id="GO:0004520">
    <property type="term" value="F:DNA endonuclease activity"/>
    <property type="evidence" value="ECO:0007669"/>
    <property type="project" value="InterPro"/>
</dbReference>
<comment type="function">
    <text evidence="9">CRISPR (clustered regularly interspaced short palindromic repeat), is an adaptive immune system that provides protection against mobile genetic elements (viruses, transposable elements and conjugative plasmids). CRISPR clusters contain spacers, sequences complementary to antecedent mobile elements, and target invading nucleic acids. CRISPR clusters are transcribed and processed into CRISPR RNA (crRNA). Acts as a dsDNA endonuclease. Involved in the integration of spacer DNA into the CRISPR cassette.</text>
</comment>
<evidence type="ECO:0000256" key="2">
    <source>
        <dbReference type="ARBA" id="ARBA00022723"/>
    </source>
</evidence>
<evidence type="ECO:0000256" key="4">
    <source>
        <dbReference type="ARBA" id="ARBA00022801"/>
    </source>
</evidence>
<dbReference type="InterPro" id="IPR019858">
    <property type="entry name" value="CRISPR-assoc_Cas1_HMARI/TNEAP"/>
</dbReference>
<keyword evidence="7 9" id="KW-0238">DNA-binding</keyword>
<dbReference type="Proteomes" id="UP000594463">
    <property type="component" value="Chromosome"/>
</dbReference>
<feature type="binding site" evidence="9">
    <location>
        <position position="237"/>
    </location>
    <ligand>
        <name>Mn(2+)</name>
        <dbReference type="ChEBI" id="CHEBI:29035"/>
    </ligand>
</feature>
<keyword evidence="6 9" id="KW-0051">Antiviral defense</keyword>
<gene>
    <name evidence="9 10" type="primary">cas1</name>
    <name evidence="10" type="ORF">RT761_01860</name>
</gene>
<dbReference type="Pfam" id="PF01867">
    <property type="entry name" value="Cas_Cas1"/>
    <property type="match status" value="1"/>
</dbReference>
<evidence type="ECO:0000256" key="6">
    <source>
        <dbReference type="ARBA" id="ARBA00023118"/>
    </source>
</evidence>
<dbReference type="InterPro" id="IPR042211">
    <property type="entry name" value="CRISPR-assoc_Cas1_N"/>
</dbReference>
<dbReference type="PANTHER" id="PTHR43219">
    <property type="entry name" value="CRISPR-ASSOCIATED ENDONUCLEASE CAS1"/>
    <property type="match status" value="1"/>
</dbReference>
<dbReference type="NCBIfam" id="TIGR03641">
    <property type="entry name" value="cas1_HMARI"/>
    <property type="match status" value="1"/>
</dbReference>
<feature type="binding site" evidence="9">
    <location>
        <position position="222"/>
    </location>
    <ligand>
        <name>Mn(2+)</name>
        <dbReference type="ChEBI" id="CHEBI:29035"/>
    </ligand>
</feature>
<accession>A0A7T1AMJ1</accession>
<dbReference type="PANTHER" id="PTHR43219:SF1">
    <property type="entry name" value="CRISPR-ASSOCIATED ENDONUCLEASE CAS1"/>
    <property type="match status" value="1"/>
</dbReference>
<dbReference type="EC" id="3.1.-.-" evidence="9"/>
<evidence type="ECO:0000313" key="11">
    <source>
        <dbReference type="Proteomes" id="UP000594463"/>
    </source>
</evidence>
<comment type="cofactor">
    <cofactor evidence="9">
        <name>Mg(2+)</name>
        <dbReference type="ChEBI" id="CHEBI:18420"/>
    </cofactor>
    <cofactor evidence="9">
        <name>Mn(2+)</name>
        <dbReference type="ChEBI" id="CHEBI:29035"/>
    </cofactor>
</comment>
<evidence type="ECO:0000256" key="1">
    <source>
        <dbReference type="ARBA" id="ARBA00022722"/>
    </source>
</evidence>
<evidence type="ECO:0000313" key="10">
    <source>
        <dbReference type="EMBL" id="QPM68638.1"/>
    </source>
</evidence>
<dbReference type="InterPro" id="IPR002729">
    <property type="entry name" value="CRISPR-assoc_Cas1"/>
</dbReference>
<keyword evidence="11" id="KW-1185">Reference proteome</keyword>
<dbReference type="GO" id="GO:0043571">
    <property type="term" value="P:maintenance of CRISPR repeat elements"/>
    <property type="evidence" value="ECO:0007669"/>
    <property type="project" value="UniProtKB-UniRule"/>
</dbReference>
<keyword evidence="4 9" id="KW-0378">Hydrolase</keyword>
<sequence length="330" mass="39229">MKKRIYIFQNGELKRKDNTLYFENEQGKKFIPIENTSEILIFGEVDVNKRFLEFTTQAEIIIHFFNHYGYYIGSFYPREHYNSGYMILKQAEFYMDMTKRLSIARLFIKGATFNILRVLKYYQKRGKEVEDVIVVINDILKKTHLTDDVNVLLGLEGNIRNTYYQAFDQITENVDFSFEKRSRRPPENALNALISFGNSLLYVEVLREIYQTHLDPRIGYLHTTNFRSFTLNLDIAEIFKPIIVDRCIFNLLNKRMLKPKHFLKELNGVVLNEDGRKLLIQEYETRLKTTIKLSGTKDEVSYSRIIRRELYKLEKHLMGEKEYAPYVSGW</sequence>
<keyword evidence="3 9" id="KW-0255">Endonuclease</keyword>
<dbReference type="GO" id="GO:0046872">
    <property type="term" value="F:metal ion binding"/>
    <property type="evidence" value="ECO:0007669"/>
    <property type="project" value="UniProtKB-UniRule"/>
</dbReference>
<dbReference type="Gene3D" id="1.20.120.920">
    <property type="entry name" value="CRISPR-associated endonuclease Cas1, C-terminal domain"/>
    <property type="match status" value="1"/>
</dbReference>
<comment type="similarity">
    <text evidence="9">Belongs to the CRISPR-associated endonuclease Cas1 family.</text>
</comment>